<dbReference type="PANTHER" id="PTHR43553:SF24">
    <property type="entry name" value="ENERGY-COUPLING FACTOR TRANSPORTER ATP-BINDING PROTEIN ECFA1"/>
    <property type="match status" value="1"/>
</dbReference>
<keyword evidence="7" id="KW-1278">Translocase</keyword>
<evidence type="ECO:0000256" key="4">
    <source>
        <dbReference type="ARBA" id="ARBA00022475"/>
    </source>
</evidence>
<gene>
    <name evidence="10" type="ORF">MTY_0354</name>
</gene>
<dbReference type="GO" id="GO:0043190">
    <property type="term" value="C:ATP-binding cassette (ABC) transporter complex"/>
    <property type="evidence" value="ECO:0007669"/>
    <property type="project" value="TreeGrafter"/>
</dbReference>
<evidence type="ECO:0000313" key="10">
    <source>
        <dbReference type="EMBL" id="GAF25025.1"/>
    </source>
</evidence>
<proteinExistence type="inferred from homology"/>
<evidence type="ECO:0000256" key="1">
    <source>
        <dbReference type="ARBA" id="ARBA00004202"/>
    </source>
</evidence>
<dbReference type="FunFam" id="3.40.50.300:FF:000224">
    <property type="entry name" value="Energy-coupling factor transporter ATP-binding protein EcfA"/>
    <property type="match status" value="1"/>
</dbReference>
<evidence type="ECO:0000256" key="6">
    <source>
        <dbReference type="ARBA" id="ARBA00022840"/>
    </source>
</evidence>
<evidence type="ECO:0000256" key="7">
    <source>
        <dbReference type="ARBA" id="ARBA00022967"/>
    </source>
</evidence>
<keyword evidence="6" id="KW-0067">ATP-binding</keyword>
<dbReference type="EMBL" id="DF238840">
    <property type="protein sequence ID" value="GAF25025.1"/>
    <property type="molecule type" value="Genomic_DNA"/>
</dbReference>
<dbReference type="Proteomes" id="UP000063718">
    <property type="component" value="Unassembled WGS sequence"/>
</dbReference>
<organism evidence="10">
    <name type="scientific">Moorella thermoacetica Y72</name>
    <dbReference type="NCBI Taxonomy" id="1325331"/>
    <lineage>
        <taxon>Bacteria</taxon>
        <taxon>Bacillati</taxon>
        <taxon>Bacillota</taxon>
        <taxon>Clostridia</taxon>
        <taxon>Neomoorellales</taxon>
        <taxon>Neomoorellaceae</taxon>
        <taxon>Neomoorella</taxon>
    </lineage>
</organism>
<dbReference type="PANTHER" id="PTHR43553">
    <property type="entry name" value="HEAVY METAL TRANSPORTER"/>
    <property type="match status" value="1"/>
</dbReference>
<sequence>MGITILDGKILYDLQDVSYAYEEGRPVLDGISLTIDIGEKVVLLGANGSGKSTLQRILDGLIFPQQGTVRFAGKELTEENLEDEDFFLAFRRRVGFVFQNSEAQLFNPSVREELAFGPLQLGLSAAEVNARVDSLLELFELEDLADRPPHKLSGGERKKVALGAVLASNPEVLILDEPTAGLDPRSQRWLVEMLVKLNQAGKTIITATHDLAIVPVIADRVFVLGEDHRLAGEGSPLEVLADRELLLRVNLIDEAFHEHHHQGYFHLHAH</sequence>
<evidence type="ECO:0000256" key="8">
    <source>
        <dbReference type="ARBA" id="ARBA00023136"/>
    </source>
</evidence>
<keyword evidence="5" id="KW-0547">Nucleotide-binding</keyword>
<evidence type="ECO:0000256" key="2">
    <source>
        <dbReference type="ARBA" id="ARBA00005417"/>
    </source>
</evidence>
<evidence type="ECO:0000259" key="9">
    <source>
        <dbReference type="PROSITE" id="PS50893"/>
    </source>
</evidence>
<dbReference type="InterPro" id="IPR003593">
    <property type="entry name" value="AAA+_ATPase"/>
</dbReference>
<feature type="domain" description="ABC transporter" evidence="9">
    <location>
        <begin position="12"/>
        <end position="252"/>
    </location>
</feature>
<name>A0A0S6U7F1_NEOTH</name>
<protein>
    <submittedName>
        <fullName evidence="10">ABC-type cobalt transport system, ATPase component</fullName>
    </submittedName>
</protein>
<dbReference type="CDD" id="cd03225">
    <property type="entry name" value="ABC_cobalt_CbiO_domain1"/>
    <property type="match status" value="1"/>
</dbReference>
<dbReference type="SUPFAM" id="SSF52540">
    <property type="entry name" value="P-loop containing nucleoside triphosphate hydrolases"/>
    <property type="match status" value="1"/>
</dbReference>
<dbReference type="SMART" id="SM00382">
    <property type="entry name" value="AAA"/>
    <property type="match status" value="1"/>
</dbReference>
<comment type="similarity">
    <text evidence="2">Belongs to the ABC transporter superfamily.</text>
</comment>
<evidence type="ECO:0000256" key="3">
    <source>
        <dbReference type="ARBA" id="ARBA00022448"/>
    </source>
</evidence>
<dbReference type="PROSITE" id="PS00211">
    <property type="entry name" value="ABC_TRANSPORTER_1"/>
    <property type="match status" value="1"/>
</dbReference>
<keyword evidence="4" id="KW-1003">Cell membrane</keyword>
<dbReference type="Gene3D" id="3.40.50.300">
    <property type="entry name" value="P-loop containing nucleotide triphosphate hydrolases"/>
    <property type="match status" value="1"/>
</dbReference>
<evidence type="ECO:0000256" key="5">
    <source>
        <dbReference type="ARBA" id="ARBA00022741"/>
    </source>
</evidence>
<dbReference type="GO" id="GO:0042626">
    <property type="term" value="F:ATPase-coupled transmembrane transporter activity"/>
    <property type="evidence" value="ECO:0007669"/>
    <property type="project" value="TreeGrafter"/>
</dbReference>
<dbReference type="GO" id="GO:0005524">
    <property type="term" value="F:ATP binding"/>
    <property type="evidence" value="ECO:0007669"/>
    <property type="project" value="UniProtKB-KW"/>
</dbReference>
<dbReference type="InterPro" id="IPR050095">
    <property type="entry name" value="ECF_ABC_transporter_ATP-bd"/>
</dbReference>
<dbReference type="InterPro" id="IPR017871">
    <property type="entry name" value="ABC_transporter-like_CS"/>
</dbReference>
<dbReference type="Pfam" id="PF00005">
    <property type="entry name" value="ABC_tran"/>
    <property type="match status" value="1"/>
</dbReference>
<reference evidence="10" key="1">
    <citation type="journal article" date="2014" name="Gene">
        <title>Genome-guided analysis of transformation efficiency and carbon dioxide assimilation by Moorella thermoacetica Y72.</title>
        <authorList>
            <person name="Tsukahara K."/>
            <person name="Kita A."/>
            <person name="Nakashimada Y."/>
            <person name="Hoshino T."/>
            <person name="Murakami K."/>
        </authorList>
    </citation>
    <scope>NUCLEOTIDE SEQUENCE [LARGE SCALE GENOMIC DNA]</scope>
    <source>
        <strain evidence="10">Y72</strain>
    </source>
</reference>
<dbReference type="InterPro" id="IPR015856">
    <property type="entry name" value="ABC_transpr_CbiO/EcfA_su"/>
</dbReference>
<dbReference type="InterPro" id="IPR003439">
    <property type="entry name" value="ABC_transporter-like_ATP-bd"/>
</dbReference>
<keyword evidence="3" id="KW-0813">Transport</keyword>
<dbReference type="GO" id="GO:0016887">
    <property type="term" value="F:ATP hydrolysis activity"/>
    <property type="evidence" value="ECO:0007669"/>
    <property type="project" value="InterPro"/>
</dbReference>
<dbReference type="AlphaFoldDB" id="A0A0S6U7F1"/>
<dbReference type="PROSITE" id="PS50893">
    <property type="entry name" value="ABC_TRANSPORTER_2"/>
    <property type="match status" value="1"/>
</dbReference>
<accession>A0A0S6U7F1</accession>
<comment type="subcellular location">
    <subcellularLocation>
        <location evidence="1">Cell membrane</location>
        <topology evidence="1">Peripheral membrane protein</topology>
    </subcellularLocation>
</comment>
<dbReference type="InterPro" id="IPR027417">
    <property type="entry name" value="P-loop_NTPase"/>
</dbReference>
<keyword evidence="8" id="KW-0472">Membrane</keyword>